<proteinExistence type="predicted"/>
<name>A0A4Q0VML0_9LACO</name>
<dbReference type="RefSeq" id="WP_129031177.1">
    <property type="nucleotide sequence ID" value="NZ_CP059603.1"/>
</dbReference>
<dbReference type="PANTHER" id="PTHR43877">
    <property type="entry name" value="AMINOALKYLPHOSPHONATE N-ACETYLTRANSFERASE-RELATED-RELATED"/>
    <property type="match status" value="1"/>
</dbReference>
<dbReference type="OrthoDB" id="9794566at2"/>
<dbReference type="GO" id="GO:0008080">
    <property type="term" value="F:N-acetyltransferase activity"/>
    <property type="evidence" value="ECO:0007669"/>
    <property type="project" value="InterPro"/>
</dbReference>
<evidence type="ECO:0000256" key="2">
    <source>
        <dbReference type="ARBA" id="ARBA00023315"/>
    </source>
</evidence>
<keyword evidence="4" id="KW-1185">Reference proteome</keyword>
<evidence type="ECO:0000313" key="4">
    <source>
        <dbReference type="Proteomes" id="UP000290602"/>
    </source>
</evidence>
<dbReference type="CDD" id="cd04301">
    <property type="entry name" value="NAT_SF"/>
    <property type="match status" value="1"/>
</dbReference>
<dbReference type="Gene3D" id="3.40.630.30">
    <property type="match status" value="1"/>
</dbReference>
<dbReference type="PROSITE" id="PS51186">
    <property type="entry name" value="GNAT"/>
    <property type="match status" value="1"/>
</dbReference>
<dbReference type="PANTHER" id="PTHR43877:SF2">
    <property type="entry name" value="AMINOALKYLPHOSPHONATE N-ACETYLTRANSFERASE-RELATED"/>
    <property type="match status" value="1"/>
</dbReference>
<dbReference type="InterPro" id="IPR006464">
    <property type="entry name" value="AcTrfase_RimI/Ard1"/>
</dbReference>
<dbReference type="EMBL" id="QXIL01000001">
    <property type="protein sequence ID" value="RXI80118.1"/>
    <property type="molecule type" value="Genomic_DNA"/>
</dbReference>
<evidence type="ECO:0000313" key="3">
    <source>
        <dbReference type="EMBL" id="RXI80118.1"/>
    </source>
</evidence>
<protein>
    <submittedName>
        <fullName evidence="3">Ribosomal-protein-alanine N-acetyltransferase</fullName>
    </submittedName>
</protein>
<comment type="caution">
    <text evidence="3">The sequence shown here is derived from an EMBL/GenBank/DDBJ whole genome shotgun (WGS) entry which is preliminary data.</text>
</comment>
<dbReference type="InterPro" id="IPR000182">
    <property type="entry name" value="GNAT_dom"/>
</dbReference>
<dbReference type="InterPro" id="IPR016181">
    <property type="entry name" value="Acyl_CoA_acyltransferase"/>
</dbReference>
<accession>A0A4Q0VML0</accession>
<dbReference type="SUPFAM" id="SSF55729">
    <property type="entry name" value="Acyl-CoA N-acyltransferases (Nat)"/>
    <property type="match status" value="1"/>
</dbReference>
<dbReference type="NCBIfam" id="TIGR01575">
    <property type="entry name" value="rimI"/>
    <property type="match status" value="1"/>
</dbReference>
<reference evidence="3 4" key="1">
    <citation type="submission" date="2018-08" db="EMBL/GenBank/DDBJ databases">
        <title>Lactobacillus suantsai sp. nov., isolated from traditional fermented suan-tsai in Taiwan.</title>
        <authorList>
            <person name="Huang C.-H."/>
        </authorList>
    </citation>
    <scope>NUCLEOTIDE SEQUENCE [LARGE SCALE GENOMIC DNA]</scope>
    <source>
        <strain evidence="3 4">BCRC 12945</strain>
    </source>
</reference>
<organism evidence="3 4">
    <name type="scientific">Levilactobacillus suantsaii</name>
    <dbReference type="NCBI Taxonomy" id="2292255"/>
    <lineage>
        <taxon>Bacteria</taxon>
        <taxon>Bacillati</taxon>
        <taxon>Bacillota</taxon>
        <taxon>Bacilli</taxon>
        <taxon>Lactobacillales</taxon>
        <taxon>Lactobacillaceae</taxon>
        <taxon>Levilactobacillus</taxon>
    </lineage>
</organism>
<dbReference type="Proteomes" id="UP000290602">
    <property type="component" value="Unassembled WGS sequence"/>
</dbReference>
<dbReference type="AlphaFoldDB" id="A0A4Q0VML0"/>
<dbReference type="InterPro" id="IPR050832">
    <property type="entry name" value="Bact_Acetyltransf"/>
</dbReference>
<sequence>MLKKFKVWYKNVFGTHREIIREETLGVKNHQVEVKGATYFVAKALFTDIPEMIEIERAVYAGKAPWDSTAFANELRRERDRLYLVVRKNDQLLAFIGCTFDDRTQDAHITNIAVLPDFQGKGLGRFLLNIMIDKAQQLNYKTVSLEVRISNQQAQHLYHHLNFHQTGIKRGYYFGDHEDAVDMVLTLDKPLATTENLEEQ</sequence>
<keyword evidence="2" id="KW-0012">Acyltransferase</keyword>
<gene>
    <name evidence="3" type="primary">rimI</name>
    <name evidence="3" type="ORF">DXH47_00730</name>
</gene>
<evidence type="ECO:0000256" key="1">
    <source>
        <dbReference type="ARBA" id="ARBA00022679"/>
    </source>
</evidence>
<dbReference type="Pfam" id="PF00583">
    <property type="entry name" value="Acetyltransf_1"/>
    <property type="match status" value="1"/>
</dbReference>
<keyword evidence="1 3" id="KW-0808">Transferase</keyword>